<evidence type="ECO:0000256" key="1">
    <source>
        <dbReference type="ARBA" id="ARBA00022975"/>
    </source>
</evidence>
<organism evidence="3 4">
    <name type="scientific">Brevundimonas balnearis</name>
    <dbReference type="NCBI Taxonomy" id="1572858"/>
    <lineage>
        <taxon>Bacteria</taxon>
        <taxon>Pseudomonadati</taxon>
        <taxon>Pseudomonadota</taxon>
        <taxon>Alphaproteobacteria</taxon>
        <taxon>Caulobacterales</taxon>
        <taxon>Caulobacteraceae</taxon>
        <taxon>Brevundimonas</taxon>
    </lineage>
</organism>
<dbReference type="CDD" id="cd01317">
    <property type="entry name" value="DHOase_IIa"/>
    <property type="match status" value="1"/>
</dbReference>
<reference evidence="3 4" key="1">
    <citation type="submission" date="2024-09" db="EMBL/GenBank/DDBJ databases">
        <authorList>
            <person name="Sun Q."/>
            <person name="Mori K."/>
        </authorList>
    </citation>
    <scope>NUCLEOTIDE SEQUENCE [LARGE SCALE GENOMIC DNA]</scope>
    <source>
        <strain evidence="3 4">NCAIM B.02621</strain>
    </source>
</reference>
<dbReference type="SUPFAM" id="SSF51556">
    <property type="entry name" value="Metallo-dependent hydrolases"/>
    <property type="match status" value="1"/>
</dbReference>
<dbReference type="PANTHER" id="PTHR43668:SF2">
    <property type="entry name" value="ALLANTOINASE"/>
    <property type="match status" value="1"/>
</dbReference>
<dbReference type="Proteomes" id="UP001589906">
    <property type="component" value="Unassembled WGS sequence"/>
</dbReference>
<dbReference type="InterPro" id="IPR032466">
    <property type="entry name" value="Metal_Hydrolase"/>
</dbReference>
<proteinExistence type="predicted"/>
<dbReference type="InterPro" id="IPR004722">
    <property type="entry name" value="DHOase"/>
</dbReference>
<evidence type="ECO:0000259" key="2">
    <source>
        <dbReference type="Pfam" id="PF12890"/>
    </source>
</evidence>
<dbReference type="Gene3D" id="3.20.20.140">
    <property type="entry name" value="Metal-dependent hydrolases"/>
    <property type="match status" value="1"/>
</dbReference>
<dbReference type="NCBIfam" id="TIGR00857">
    <property type="entry name" value="pyrC_multi"/>
    <property type="match status" value="1"/>
</dbReference>
<dbReference type="Pfam" id="PF12890">
    <property type="entry name" value="DHOase"/>
    <property type="match status" value="1"/>
</dbReference>
<evidence type="ECO:0000313" key="3">
    <source>
        <dbReference type="EMBL" id="MFC0632305.1"/>
    </source>
</evidence>
<name>A0ABV6QY63_9CAUL</name>
<dbReference type="RefSeq" id="WP_376833126.1">
    <property type="nucleotide sequence ID" value="NZ_JBHLSW010000001.1"/>
</dbReference>
<dbReference type="EC" id="3.5.2.3" evidence="3"/>
<feature type="domain" description="Dihydroorotase catalytic" evidence="2">
    <location>
        <begin position="56"/>
        <end position="239"/>
    </location>
</feature>
<dbReference type="InterPro" id="IPR011059">
    <property type="entry name" value="Metal-dep_hydrolase_composite"/>
</dbReference>
<protein>
    <submittedName>
        <fullName evidence="3">Dihydroorotase</fullName>
        <ecNumber evidence="3">3.5.2.3</ecNumber>
    </submittedName>
</protein>
<dbReference type="InterPro" id="IPR024403">
    <property type="entry name" value="DHOase_cat"/>
</dbReference>
<dbReference type="PANTHER" id="PTHR43668">
    <property type="entry name" value="ALLANTOINASE"/>
    <property type="match status" value="1"/>
</dbReference>
<dbReference type="GO" id="GO:0004151">
    <property type="term" value="F:dihydroorotase activity"/>
    <property type="evidence" value="ECO:0007669"/>
    <property type="project" value="UniProtKB-EC"/>
</dbReference>
<keyword evidence="4" id="KW-1185">Reference proteome</keyword>
<gene>
    <name evidence="3" type="primary">pyrC</name>
    <name evidence="3" type="ORF">ACFFGE_00215</name>
</gene>
<sequence length="427" mass="44855">MTPFAILNTRLLDPASGYDGPGAVLVEDGRIKDVLRGSGAAAPDGVQVVDAEGLCLSPGLIDIRVKTGEPGAEPKETLKSAALAAAAGGVTTIVVQPDTDPAVDDPAMIDFIQRRGAALNLVNVRAAGAATQKLEGRRMAEIGLMDEAGALYFTDADKVIADSRTLMRVMSYATAFNALIAHRPAEPWLSEGAVATSGELATRLGLSAVPAIAERMQLERDLALVEQTGVRFLADQISTAGALDVLARARAKGLEVAASVSINHLSFNELDIGDYRTFYRLDPPLRAEADRLAMIEAVRDGLIDVITSAHAPAPAEDKRRPFAEAAPGAVGLETLLPAALMLHHEHGLELLDVLRPLTEGPASLLGLEAGVLSPGAPADLILFDPGAPVRIDADALRSKSKNSPFDGRVLQGRVARTFVAGREVFRA</sequence>
<dbReference type="SUPFAM" id="SSF51338">
    <property type="entry name" value="Composite domain of metallo-dependent hydrolases"/>
    <property type="match status" value="1"/>
</dbReference>
<keyword evidence="1" id="KW-0665">Pyrimidine biosynthesis</keyword>
<comment type="caution">
    <text evidence="3">The sequence shown here is derived from an EMBL/GenBank/DDBJ whole genome shotgun (WGS) entry which is preliminary data.</text>
</comment>
<dbReference type="EMBL" id="JBHLSW010000001">
    <property type="protein sequence ID" value="MFC0632305.1"/>
    <property type="molecule type" value="Genomic_DNA"/>
</dbReference>
<dbReference type="Gene3D" id="2.30.40.10">
    <property type="entry name" value="Urease, subunit C, domain 1"/>
    <property type="match status" value="1"/>
</dbReference>
<keyword evidence="3" id="KW-0378">Hydrolase</keyword>
<accession>A0ABV6QY63</accession>
<dbReference type="InterPro" id="IPR050138">
    <property type="entry name" value="DHOase/Allantoinase_Hydrolase"/>
</dbReference>
<evidence type="ECO:0000313" key="4">
    <source>
        <dbReference type="Proteomes" id="UP001589906"/>
    </source>
</evidence>